<evidence type="ECO:0000313" key="1">
    <source>
        <dbReference type="EMBL" id="AKP77435.1"/>
    </source>
</evidence>
<dbReference type="InterPro" id="IPR052913">
    <property type="entry name" value="Glycopeptide_resist_protein"/>
</dbReference>
<dbReference type="Proteomes" id="UP000036410">
    <property type="component" value="Chromosome"/>
</dbReference>
<protein>
    <submittedName>
        <fullName evidence="1">Vancomycin B-type resistance protein VanW</fullName>
    </submittedName>
</protein>
<evidence type="ECO:0000313" key="2">
    <source>
        <dbReference type="Proteomes" id="UP000036410"/>
    </source>
</evidence>
<proteinExistence type="predicted"/>
<reference evidence="1 2" key="1">
    <citation type="submission" date="2015-01" db="EMBL/GenBank/DDBJ databases">
        <title>Genome sequence of bacillus megaterium Q3.</title>
        <authorList>
            <person name="Wang Y."/>
            <person name="Luo K."/>
            <person name="Bai L."/>
            <person name="Luo F."/>
        </authorList>
    </citation>
    <scope>NUCLEOTIDE SEQUENCE [LARGE SCALE GENOMIC DNA]</scope>
    <source>
        <strain evidence="1 2">Q3</strain>
    </source>
</reference>
<dbReference type="Pfam" id="PF04294">
    <property type="entry name" value="VanW"/>
    <property type="match status" value="1"/>
</dbReference>
<accession>A0A806U9G4</accession>
<dbReference type="PANTHER" id="PTHR35788:SF1">
    <property type="entry name" value="EXPORTED PROTEIN"/>
    <property type="match status" value="1"/>
</dbReference>
<dbReference type="AlphaFoldDB" id="A0A806U9G4"/>
<organism evidence="1 2">
    <name type="scientific">Priestia megaterium Q3</name>
    <dbReference type="NCBI Taxonomy" id="1452722"/>
    <lineage>
        <taxon>Bacteria</taxon>
        <taxon>Bacillati</taxon>
        <taxon>Bacillota</taxon>
        <taxon>Bacilli</taxon>
        <taxon>Bacillales</taxon>
        <taxon>Bacillaceae</taxon>
        <taxon>Priestia</taxon>
    </lineage>
</organism>
<dbReference type="EMBL" id="CP010586">
    <property type="protein sequence ID" value="AKP77435.1"/>
    <property type="molecule type" value="Genomic_DNA"/>
</dbReference>
<dbReference type="InterPro" id="IPR007391">
    <property type="entry name" value="Vancomycin_resist_VanW"/>
</dbReference>
<name>A0A806U9G4_PRIMG</name>
<dbReference type="PANTHER" id="PTHR35788">
    <property type="entry name" value="EXPORTED PROTEIN-RELATED"/>
    <property type="match status" value="1"/>
</dbReference>
<sequence length="326" mass="35454">MGGFNYMKKVLGALLLGATIVSAFIAYGMYTNHSAKQTAAIEQKQAAKKPEKKAEKKKKPVLKVEELTYQLKDSRTGEVMKEFKPVHYKDKGVYDQEIKQLASELAKGIDTPMQNIKIDENGSLTGGSKQIILKEAELVKNLQNLNTKQLEVKVPIYETAPNVTAASAQGIADVSLASYSTRFRPSDTSRNRNVQLSAEAINNVVLGPGDSFSYNQTVGERTAERGYQPAPEIINKQLVMGIGGGICQTSSTLFNAIDGAGLQVTARSHHSKHVGYVPAGRDATVSWGGPDFKFTNNKDYPVIIKAYANVNTGVLTVDVRTSQRAI</sequence>
<gene>
    <name evidence="1" type="primary">vanW_2</name>
    <name evidence="1" type="ORF">AS52_02474</name>
</gene>